<feature type="domain" description="Cyclin N-terminal" evidence="2">
    <location>
        <begin position="46"/>
        <end position="134"/>
    </location>
</feature>
<dbReference type="GO" id="GO:0019901">
    <property type="term" value="F:protein kinase binding"/>
    <property type="evidence" value="ECO:0007669"/>
    <property type="project" value="InterPro"/>
</dbReference>
<dbReference type="InterPro" id="IPR013922">
    <property type="entry name" value="Cyclin_PHO80-like"/>
</dbReference>
<evidence type="ECO:0000256" key="1">
    <source>
        <dbReference type="SAM" id="MobiDB-lite"/>
    </source>
</evidence>
<evidence type="ECO:0000259" key="2">
    <source>
        <dbReference type="Pfam" id="PF00134"/>
    </source>
</evidence>
<reference evidence="4" key="1">
    <citation type="journal article" date="2018" name="Nat. Microbiol.">
        <title>Leveraging single-cell genomics to expand the fungal tree of life.</title>
        <authorList>
            <person name="Ahrendt S.R."/>
            <person name="Quandt C.A."/>
            <person name="Ciobanu D."/>
            <person name="Clum A."/>
            <person name="Salamov A."/>
            <person name="Andreopoulos B."/>
            <person name="Cheng J.F."/>
            <person name="Woyke T."/>
            <person name="Pelin A."/>
            <person name="Henrissat B."/>
            <person name="Reynolds N.K."/>
            <person name="Benny G.L."/>
            <person name="Smith M.E."/>
            <person name="James T.Y."/>
            <person name="Grigoriev I.V."/>
        </authorList>
    </citation>
    <scope>NUCLEOTIDE SEQUENCE [LARGE SCALE GENOMIC DNA]</scope>
    <source>
        <strain evidence="4">Benny S71-1</strain>
    </source>
</reference>
<dbReference type="Gene3D" id="1.10.472.10">
    <property type="entry name" value="Cyclin-like"/>
    <property type="match status" value="1"/>
</dbReference>
<keyword evidence="4" id="KW-1185">Reference proteome</keyword>
<dbReference type="Pfam" id="PF00134">
    <property type="entry name" value="Cyclin_N"/>
    <property type="match status" value="1"/>
</dbReference>
<dbReference type="Proteomes" id="UP000278143">
    <property type="component" value="Unassembled WGS sequence"/>
</dbReference>
<organism evidence="3 4">
    <name type="scientific">Syncephalis pseudoplumigaleata</name>
    <dbReference type="NCBI Taxonomy" id="1712513"/>
    <lineage>
        <taxon>Eukaryota</taxon>
        <taxon>Fungi</taxon>
        <taxon>Fungi incertae sedis</taxon>
        <taxon>Zoopagomycota</taxon>
        <taxon>Zoopagomycotina</taxon>
        <taxon>Zoopagomycetes</taxon>
        <taxon>Zoopagales</taxon>
        <taxon>Piptocephalidaceae</taxon>
        <taxon>Syncephalis</taxon>
    </lineage>
</organism>
<dbReference type="InterPro" id="IPR006671">
    <property type="entry name" value="Cyclin_N"/>
</dbReference>
<evidence type="ECO:0000313" key="4">
    <source>
        <dbReference type="Proteomes" id="UP000278143"/>
    </source>
</evidence>
<dbReference type="GO" id="GO:0005634">
    <property type="term" value="C:nucleus"/>
    <property type="evidence" value="ECO:0007669"/>
    <property type="project" value="TreeGrafter"/>
</dbReference>
<dbReference type="SUPFAM" id="SSF47954">
    <property type="entry name" value="Cyclin-like"/>
    <property type="match status" value="1"/>
</dbReference>
<evidence type="ECO:0000313" key="3">
    <source>
        <dbReference type="EMBL" id="RKP25331.1"/>
    </source>
</evidence>
<protein>
    <recommendedName>
        <fullName evidence="2">Cyclin N-terminal domain-containing protein</fullName>
    </recommendedName>
</protein>
<feature type="non-terminal residue" evidence="3">
    <location>
        <position position="151"/>
    </location>
</feature>
<dbReference type="GO" id="GO:0000307">
    <property type="term" value="C:cyclin-dependent protein kinase holoenzyme complex"/>
    <property type="evidence" value="ECO:0007669"/>
    <property type="project" value="TreeGrafter"/>
</dbReference>
<proteinExistence type="predicted"/>
<dbReference type="CDD" id="cd20557">
    <property type="entry name" value="CYCLIN_ScPCL1-like"/>
    <property type="match status" value="1"/>
</dbReference>
<dbReference type="InterPro" id="IPR036915">
    <property type="entry name" value="Cyclin-like_sf"/>
</dbReference>
<dbReference type="PANTHER" id="PTHR15615">
    <property type="match status" value="1"/>
</dbReference>
<gene>
    <name evidence="3" type="ORF">SYNPS1DRAFT_15806</name>
</gene>
<sequence>MLPNSTPTGYGASVRASGSHKPIDASTGAYRAGHPPPPLEAFVAFVARCSRVRTGTLMCAVVLLDRLRARLPKEARGQACTAHRLFLASLVIAGKCISDYWPVNTHWVEHKLGFPASEISLMERQMLRLLDYSLAIDEAHLVSVAVRFLPP</sequence>
<dbReference type="PANTHER" id="PTHR15615:SF10">
    <property type="entry name" value="PHO85 CYCLIN-2-RELATED"/>
    <property type="match status" value="1"/>
</dbReference>
<dbReference type="EMBL" id="KZ989792">
    <property type="protein sequence ID" value="RKP25331.1"/>
    <property type="molecule type" value="Genomic_DNA"/>
</dbReference>
<dbReference type="GO" id="GO:0016538">
    <property type="term" value="F:cyclin-dependent protein serine/threonine kinase regulator activity"/>
    <property type="evidence" value="ECO:0007669"/>
    <property type="project" value="TreeGrafter"/>
</dbReference>
<dbReference type="OrthoDB" id="10250320at2759"/>
<dbReference type="AlphaFoldDB" id="A0A4P9Z0U8"/>
<name>A0A4P9Z0U8_9FUNG</name>
<accession>A0A4P9Z0U8</accession>
<feature type="region of interest" description="Disordered" evidence="1">
    <location>
        <begin position="1"/>
        <end position="20"/>
    </location>
</feature>